<gene>
    <name evidence="10" type="primary">GET3</name>
    <name evidence="10" type="ORF">HK097_000912</name>
</gene>
<dbReference type="SUPFAM" id="SSF52540">
    <property type="entry name" value="P-loop containing nucleoside triphosphate hydrolases"/>
    <property type="match status" value="1"/>
</dbReference>
<evidence type="ECO:0000313" key="11">
    <source>
        <dbReference type="Proteomes" id="UP001212841"/>
    </source>
</evidence>
<dbReference type="NCBIfam" id="TIGR00345">
    <property type="entry name" value="GET3_arsA_TRC40"/>
    <property type="match status" value="1"/>
</dbReference>
<evidence type="ECO:0000256" key="1">
    <source>
        <dbReference type="ARBA" id="ARBA00011040"/>
    </source>
</evidence>
<comment type="function">
    <text evidence="8">ATPase required for the post-translational delivery of tail-anchored (TA) proteins to the endoplasmic reticulum. Recognizes and selectively binds the transmembrane domain of TA proteins in the cytosol. This complex then targets to the endoplasmic reticulum by membrane-bound receptors, where the tail-anchored protein is released for insertion. This process is regulated by ATP binding and hydrolysis. ATP binding drives the homodimer towards the closed dimer state, facilitating recognition of newly synthesized TA membrane proteins. ATP hydrolysis is required for insertion. Subsequently, the homodimer reverts towards the open dimer state, lowering its affinity for the membrane-bound receptor, and returning it to the cytosol to initiate a new round of targeting.</text>
</comment>
<evidence type="ECO:0000256" key="2">
    <source>
        <dbReference type="ARBA" id="ARBA00022448"/>
    </source>
</evidence>
<evidence type="ECO:0000256" key="7">
    <source>
        <dbReference type="ARBA" id="ARBA00022840"/>
    </source>
</evidence>
<organism evidence="10 11">
    <name type="scientific">Rhizophlyctis rosea</name>
    <dbReference type="NCBI Taxonomy" id="64517"/>
    <lineage>
        <taxon>Eukaryota</taxon>
        <taxon>Fungi</taxon>
        <taxon>Fungi incertae sedis</taxon>
        <taxon>Chytridiomycota</taxon>
        <taxon>Chytridiomycota incertae sedis</taxon>
        <taxon>Chytridiomycetes</taxon>
        <taxon>Rhizophlyctidales</taxon>
        <taxon>Rhizophlyctidaceae</taxon>
        <taxon>Rhizophlyctis</taxon>
    </lineage>
</organism>
<dbReference type="CDD" id="cd02035">
    <property type="entry name" value="ArsA"/>
    <property type="match status" value="1"/>
</dbReference>
<keyword evidence="11" id="KW-1185">Reference proteome</keyword>
<feature type="binding site" evidence="8">
    <location>
        <position position="271"/>
    </location>
    <ligand>
        <name>Zn(2+)</name>
        <dbReference type="ChEBI" id="CHEBI:29105"/>
        <note>ligand shared between dimeric partners</note>
    </ligand>
</feature>
<dbReference type="PANTHER" id="PTHR10803:SF3">
    <property type="entry name" value="ATPASE GET3"/>
    <property type="match status" value="1"/>
</dbReference>
<dbReference type="GO" id="GO:0016887">
    <property type="term" value="F:ATP hydrolysis activity"/>
    <property type="evidence" value="ECO:0007669"/>
    <property type="project" value="InterPro"/>
</dbReference>
<feature type="domain" description="ArsA/GET3 Anion-transporting ATPase-like" evidence="9">
    <location>
        <begin position="22"/>
        <end position="318"/>
    </location>
</feature>
<dbReference type="InterPro" id="IPR027542">
    <property type="entry name" value="ATPase_ArsA/GET3_euk"/>
</dbReference>
<dbReference type="InterPro" id="IPR016300">
    <property type="entry name" value="ATPase_ArsA/GET3"/>
</dbReference>
<evidence type="ECO:0000256" key="4">
    <source>
        <dbReference type="ARBA" id="ARBA00022741"/>
    </source>
</evidence>
<evidence type="ECO:0000256" key="6">
    <source>
        <dbReference type="ARBA" id="ARBA00022824"/>
    </source>
</evidence>
<comment type="similarity">
    <text evidence="1 8">Belongs to the arsA ATPase family.</text>
</comment>
<keyword evidence="4 8" id="KW-0547">Nucleotide-binding</keyword>
<keyword evidence="7 8" id="KW-0067">ATP-binding</keyword>
<comment type="caution">
    <text evidence="10">The sequence shown here is derived from an EMBL/GenBank/DDBJ whole genome shotgun (WGS) entry which is preliminary data.</text>
</comment>
<evidence type="ECO:0000313" key="10">
    <source>
        <dbReference type="EMBL" id="KAJ3046371.1"/>
    </source>
</evidence>
<keyword evidence="8" id="KW-0862">Zinc</keyword>
<evidence type="ECO:0000259" key="9">
    <source>
        <dbReference type="Pfam" id="PF02374"/>
    </source>
</evidence>
<dbReference type="Gene3D" id="3.40.50.300">
    <property type="entry name" value="P-loop containing nucleotide triphosphate hydrolases"/>
    <property type="match status" value="1"/>
</dbReference>
<feature type="binding site" evidence="8">
    <location>
        <begin position="29"/>
        <end position="36"/>
    </location>
    <ligand>
        <name>ATP</name>
        <dbReference type="ChEBI" id="CHEBI:30616"/>
    </ligand>
</feature>
<dbReference type="HAMAP" id="MF_03112">
    <property type="entry name" value="Asna1_Get3"/>
    <property type="match status" value="1"/>
</dbReference>
<dbReference type="GO" id="GO:0071816">
    <property type="term" value="P:tail-anchored membrane protein insertion into ER membrane"/>
    <property type="evidence" value="ECO:0007669"/>
    <property type="project" value="TreeGrafter"/>
</dbReference>
<dbReference type="Proteomes" id="UP001212841">
    <property type="component" value="Unassembled WGS sequence"/>
</dbReference>
<name>A0AAD5S7E0_9FUNG</name>
<dbReference type="InterPro" id="IPR027417">
    <property type="entry name" value="P-loop_NTPase"/>
</dbReference>
<feature type="binding site" evidence="8">
    <location>
        <position position="257"/>
    </location>
    <ligand>
        <name>ATP</name>
        <dbReference type="ChEBI" id="CHEBI:30616"/>
    </ligand>
</feature>
<dbReference type="GO" id="GO:0043529">
    <property type="term" value="C:GET complex"/>
    <property type="evidence" value="ECO:0007669"/>
    <property type="project" value="TreeGrafter"/>
</dbReference>
<keyword evidence="8" id="KW-0479">Metal-binding</keyword>
<protein>
    <submittedName>
        <fullName evidence="10">Golgi to ER traffic- protein</fullName>
    </submittedName>
</protein>
<comment type="subcellular location">
    <subcellularLocation>
        <location evidence="8">Cytoplasm</location>
    </subcellularLocation>
    <subcellularLocation>
        <location evidence="8">Endoplasmic reticulum</location>
    </subcellularLocation>
</comment>
<comment type="subunit">
    <text evidence="8">Homodimer.</text>
</comment>
<keyword evidence="6 8" id="KW-0256">Endoplasmic reticulum</keyword>
<dbReference type="AlphaFoldDB" id="A0AAD5S7E0"/>
<feature type="binding site" evidence="8">
    <location>
        <position position="230"/>
    </location>
    <ligand>
        <name>ATP</name>
        <dbReference type="ChEBI" id="CHEBI:30616"/>
    </ligand>
</feature>
<dbReference type="GO" id="GO:0005524">
    <property type="term" value="F:ATP binding"/>
    <property type="evidence" value="ECO:0007669"/>
    <property type="project" value="UniProtKB-UniRule"/>
</dbReference>
<keyword evidence="2 8" id="KW-0813">Transport</keyword>
<evidence type="ECO:0000256" key="5">
    <source>
        <dbReference type="ARBA" id="ARBA00022801"/>
    </source>
</evidence>
<evidence type="ECO:0000256" key="8">
    <source>
        <dbReference type="HAMAP-Rule" id="MF_03112"/>
    </source>
</evidence>
<reference evidence="10" key="1">
    <citation type="submission" date="2020-05" db="EMBL/GenBank/DDBJ databases">
        <title>Phylogenomic resolution of chytrid fungi.</title>
        <authorList>
            <person name="Stajich J.E."/>
            <person name="Amses K."/>
            <person name="Simmons R."/>
            <person name="Seto K."/>
            <person name="Myers J."/>
            <person name="Bonds A."/>
            <person name="Quandt C.A."/>
            <person name="Barry K."/>
            <person name="Liu P."/>
            <person name="Grigoriev I."/>
            <person name="Longcore J.E."/>
            <person name="James T.Y."/>
        </authorList>
    </citation>
    <scope>NUCLEOTIDE SEQUENCE</scope>
    <source>
        <strain evidence="10">JEL0318</strain>
    </source>
</reference>
<dbReference type="EMBL" id="JADGJD010001179">
    <property type="protein sequence ID" value="KAJ3046371.1"/>
    <property type="molecule type" value="Genomic_DNA"/>
</dbReference>
<keyword evidence="5 8" id="KW-0378">Hydrolase</keyword>
<feature type="binding site" evidence="8">
    <location>
        <position position="268"/>
    </location>
    <ligand>
        <name>Zn(2+)</name>
        <dbReference type="ChEBI" id="CHEBI:29105"/>
        <note>ligand shared between dimeric partners</note>
    </ligand>
</feature>
<accession>A0AAD5S7E0</accession>
<dbReference type="Pfam" id="PF02374">
    <property type="entry name" value="ArsA_ATPase"/>
    <property type="match status" value="1"/>
</dbReference>
<dbReference type="PANTHER" id="PTHR10803">
    <property type="entry name" value="ARSENICAL PUMP-DRIVING ATPASE ARSENITE-TRANSLOCATING ATPASE"/>
    <property type="match status" value="1"/>
</dbReference>
<dbReference type="FunFam" id="3.40.50.300:FF:000235">
    <property type="entry name" value="ATPase ASNA1"/>
    <property type="match status" value="1"/>
</dbReference>
<dbReference type="InterPro" id="IPR025723">
    <property type="entry name" value="ArsA/GET3_ATPase-like"/>
</dbReference>
<dbReference type="GO" id="GO:0046872">
    <property type="term" value="F:metal ion binding"/>
    <property type="evidence" value="ECO:0007669"/>
    <property type="project" value="UniProtKB-KW"/>
</dbReference>
<sequence>MSDDYEQLEPSLKNVLDQTDLRWIFVGGKGGVGKTTTSCSLATQLAKVRESVLLISTDPAHNLSDAFNQKFSKTPELVNGYTNLYAMEIDPTGSIQEMIEGAQDSGLGSHLQDIAFAIPGVDEAMSFAEVMKLVKSMDYSCIVFDTAPTGHTLRFLSFPTVLDKALGKLSALGGRFGPMMQQMSGLMGGGQANPEDMFAKLESMRTVIQEVNAQFQDPDKTTFICVCISEFLSLYETERMIQELTSFHIDTHNIVVNQLLYPKAGSNCEHCSVRSKMQAKYLEQIHELYEDFHIIKMPLLTKEIRGTDNIKEFSELLIQPYVPPQ</sequence>
<evidence type="ECO:0000256" key="3">
    <source>
        <dbReference type="ARBA" id="ARBA00022490"/>
    </source>
</evidence>
<proteinExistence type="inferred from homology"/>
<feature type="active site" evidence="8">
    <location>
        <position position="58"/>
    </location>
</feature>
<keyword evidence="3 8" id="KW-0963">Cytoplasm</keyword>